<accession>A0A4P2PV08</accession>
<dbReference type="Proteomes" id="UP000295781">
    <property type="component" value="Chromosome"/>
</dbReference>
<reference evidence="3 4" key="1">
    <citation type="submission" date="2015-09" db="EMBL/GenBank/DDBJ databases">
        <title>Sorangium comparison.</title>
        <authorList>
            <person name="Zaburannyi N."/>
            <person name="Bunk B."/>
            <person name="Overmann J."/>
            <person name="Mueller R."/>
        </authorList>
    </citation>
    <scope>NUCLEOTIDE SEQUENCE [LARGE SCALE GENOMIC DNA]</scope>
    <source>
        <strain evidence="3 4">So ceGT47</strain>
    </source>
</reference>
<evidence type="ECO:0000313" key="3">
    <source>
        <dbReference type="EMBL" id="AUX20524.1"/>
    </source>
</evidence>
<evidence type="ECO:0000256" key="1">
    <source>
        <dbReference type="SAM" id="MobiDB-lite"/>
    </source>
</evidence>
<keyword evidence="3" id="KW-0808">Transferase</keyword>
<organism evidence="3 4">
    <name type="scientific">Sorangium cellulosum</name>
    <name type="common">Polyangium cellulosum</name>
    <dbReference type="NCBI Taxonomy" id="56"/>
    <lineage>
        <taxon>Bacteria</taxon>
        <taxon>Pseudomonadati</taxon>
        <taxon>Myxococcota</taxon>
        <taxon>Polyangia</taxon>
        <taxon>Polyangiales</taxon>
        <taxon>Polyangiaceae</taxon>
        <taxon>Sorangium</taxon>
    </lineage>
</organism>
<proteinExistence type="predicted"/>
<feature type="region of interest" description="Disordered" evidence="1">
    <location>
        <begin position="395"/>
        <end position="422"/>
    </location>
</feature>
<dbReference type="PANTHER" id="PTHR45947:SF15">
    <property type="entry name" value="TEICHURONIC ACID BIOSYNTHESIS GLYCOSYLTRANSFERASE TUAC-RELATED"/>
    <property type="match status" value="1"/>
</dbReference>
<dbReference type="PANTHER" id="PTHR45947">
    <property type="entry name" value="SULFOQUINOVOSYL TRANSFERASE SQD2"/>
    <property type="match status" value="1"/>
</dbReference>
<dbReference type="Gene3D" id="3.40.50.2000">
    <property type="entry name" value="Glycogen Phosphorylase B"/>
    <property type="match status" value="2"/>
</dbReference>
<dbReference type="EC" id="2.4.1.-" evidence="3"/>
<dbReference type="SUPFAM" id="SSF53756">
    <property type="entry name" value="UDP-Glycosyltransferase/glycogen phosphorylase"/>
    <property type="match status" value="1"/>
</dbReference>
<dbReference type="InterPro" id="IPR028098">
    <property type="entry name" value="Glyco_trans_4-like_N"/>
</dbReference>
<dbReference type="GO" id="GO:0016757">
    <property type="term" value="F:glycosyltransferase activity"/>
    <property type="evidence" value="ECO:0007669"/>
    <property type="project" value="UniProtKB-KW"/>
</dbReference>
<gene>
    <name evidence="3" type="ORF">SOCEGT47_009960</name>
</gene>
<dbReference type="Pfam" id="PF13439">
    <property type="entry name" value="Glyco_transf_4"/>
    <property type="match status" value="1"/>
</dbReference>
<dbReference type="CDD" id="cd03798">
    <property type="entry name" value="GT4_WlbH-like"/>
    <property type="match status" value="1"/>
</dbReference>
<sequence>MRILLITKIFPNEINPGQAPYNRRQFAALSRYCDLDVFATIPWFPGASRFSRWAISTRAPHEEVIDGMPVRHPRFLYLPRVAPCLNGPLYAASMLVELARRHPAPDVVVGSFAYPDGFAAVCLAALLGVPSVVKVHGSDIDVLSRQPAVRPALSWGLRRATRVVAVSRPLAEGVHALGVPRDRIDVVMNGVDRGVFRPRDRGEARAALGRPAGRRTLLYVGHLLRDKGALDAIAAFARIAPAHPDLDLVLVGGGADEPACRAAAARLGGRVVVTGHLRHDDVARWVAACDALVLPSHHEGTPNVVLEALASGRRVVATRVGGIPDVLTRPELGELVTPGDLPALSAAMARAASTPYDPDRIAALAGCSGWDESARSLFNAILVARGERPLPVAAPRQATEAAFSGRRRTVGPGSGGGGSPRGIAARAAQKLLASSGVHGGSGAHASSAASSSRALW</sequence>
<dbReference type="InterPro" id="IPR050194">
    <property type="entry name" value="Glycosyltransferase_grp1"/>
</dbReference>
<evidence type="ECO:0000313" key="4">
    <source>
        <dbReference type="Proteomes" id="UP000295781"/>
    </source>
</evidence>
<dbReference type="Pfam" id="PF13692">
    <property type="entry name" value="Glyco_trans_1_4"/>
    <property type="match status" value="1"/>
</dbReference>
<feature type="region of interest" description="Disordered" evidence="1">
    <location>
        <begin position="435"/>
        <end position="456"/>
    </location>
</feature>
<feature type="domain" description="Glycosyltransferase subfamily 4-like N-terminal" evidence="2">
    <location>
        <begin position="78"/>
        <end position="192"/>
    </location>
</feature>
<feature type="compositionally biased region" description="Low complexity" evidence="1">
    <location>
        <begin position="443"/>
        <end position="456"/>
    </location>
</feature>
<evidence type="ECO:0000259" key="2">
    <source>
        <dbReference type="Pfam" id="PF13439"/>
    </source>
</evidence>
<name>A0A4P2PV08_SORCE</name>
<dbReference type="EMBL" id="CP012670">
    <property type="protein sequence ID" value="AUX20524.1"/>
    <property type="molecule type" value="Genomic_DNA"/>
</dbReference>
<protein>
    <submittedName>
        <fullName evidence="3">Glycosyl transferase</fullName>
        <ecNumber evidence="3">2.4.1.-</ecNumber>
    </submittedName>
</protein>
<keyword evidence="3" id="KW-0328">Glycosyltransferase</keyword>
<dbReference type="AlphaFoldDB" id="A0A4P2PV08"/>